<proteinExistence type="predicted"/>
<feature type="chain" id="PRO_5037820967" evidence="8">
    <location>
        <begin position="21"/>
        <end position="370"/>
    </location>
</feature>
<accession>A0A953JAT4</accession>
<dbReference type="GO" id="GO:0009055">
    <property type="term" value="F:electron transfer activity"/>
    <property type="evidence" value="ECO:0007669"/>
    <property type="project" value="InterPro"/>
</dbReference>
<keyword evidence="2" id="KW-0813">Transport</keyword>
<dbReference type="InterPro" id="IPR044060">
    <property type="entry name" value="Bacterial_rp_domain"/>
</dbReference>
<protein>
    <submittedName>
        <fullName evidence="10">S-layer homology domain-containing protein</fullName>
    </submittedName>
</protein>
<dbReference type="Proteomes" id="UP000705867">
    <property type="component" value="Unassembled WGS sequence"/>
</dbReference>
<comment type="caution">
    <text evidence="10">The sequence shown here is derived from an EMBL/GenBank/DDBJ whole genome shotgun (WGS) entry which is preliminary data.</text>
</comment>
<dbReference type="Pfam" id="PF18998">
    <property type="entry name" value="Flg_new_2"/>
    <property type="match status" value="1"/>
</dbReference>
<evidence type="ECO:0000313" key="11">
    <source>
        <dbReference type="Proteomes" id="UP000705867"/>
    </source>
</evidence>
<keyword evidence="4" id="KW-0574">Periplasm</keyword>
<dbReference type="PANTHER" id="PTHR36507:SF1">
    <property type="entry name" value="BLL1555 PROTEIN"/>
    <property type="match status" value="1"/>
</dbReference>
<evidence type="ECO:0000259" key="9">
    <source>
        <dbReference type="PROSITE" id="PS51272"/>
    </source>
</evidence>
<dbReference type="InterPro" id="IPR028871">
    <property type="entry name" value="BlueCu_1_BS"/>
</dbReference>
<evidence type="ECO:0000256" key="3">
    <source>
        <dbReference type="ARBA" id="ARBA00022723"/>
    </source>
</evidence>
<keyword evidence="6 7" id="KW-0186">Copper</keyword>
<dbReference type="InterPro" id="IPR002386">
    <property type="entry name" value="Amicyanin/Pseudoazurin"/>
</dbReference>
<dbReference type="Gene3D" id="2.60.40.420">
    <property type="entry name" value="Cupredoxins - blue copper proteins"/>
    <property type="match status" value="1"/>
</dbReference>
<evidence type="ECO:0000256" key="2">
    <source>
        <dbReference type="ARBA" id="ARBA00022448"/>
    </source>
</evidence>
<evidence type="ECO:0000256" key="7">
    <source>
        <dbReference type="PIRSR" id="PIRSR602386-1"/>
    </source>
</evidence>
<dbReference type="PRINTS" id="PR00155">
    <property type="entry name" value="AMICYANIN"/>
</dbReference>
<keyword evidence="3 7" id="KW-0479">Metal-binding</keyword>
<sequence length="370" mass="39364">MRSIVFAVLCIAAASIPVHGATVDISMQSLSFSPSSVTINVGDTVRWTNSQGTHTTTSGSNCTADGQWNSGLLSQGQTYSVTFNTPGTYSYFCIPHCSAGMTGTVIVSQSSALLTVSKSGTGSLTVTSSPAGIDCGTDCTETYTLDTAVILTATADSGTTFTGWSGACENNSTTCNVTMSADTSVTAHYLISDTSSFGDVSTGSVYWPYIEAIYNNSITVGCGSGNYCPSSSVTRGQMAAFITRSLYGEDFSYTLEPYFSDVPETNGYFKYVQKLKDAGITTVTGTYLVDSEVTRGQMAAFIVRSLYGEDFSYTLEPYFSDVPSDHNFFKYVQKLKDVAITVVTGTYGVDTVVTREQMAAFLARGFLGMQ</sequence>
<reference evidence="10" key="2">
    <citation type="submission" date="2021-08" db="EMBL/GenBank/DDBJ databases">
        <authorList>
            <person name="Dalcin Martins P."/>
        </authorList>
    </citation>
    <scope>NUCLEOTIDE SEQUENCE</scope>
    <source>
        <strain evidence="10">MAG_39</strain>
    </source>
</reference>
<feature type="binding site" evidence="7">
    <location>
        <position position="96"/>
    </location>
    <ligand>
        <name>Cu cation</name>
        <dbReference type="ChEBI" id="CHEBI:23378"/>
    </ligand>
</feature>
<dbReference type="Pfam" id="PF00395">
    <property type="entry name" value="SLH"/>
    <property type="match status" value="3"/>
</dbReference>
<dbReference type="Pfam" id="PF00127">
    <property type="entry name" value="Copper-bind"/>
    <property type="match status" value="1"/>
</dbReference>
<dbReference type="InterPro" id="IPR000923">
    <property type="entry name" value="BlueCu_1"/>
</dbReference>
<dbReference type="InterPro" id="IPR052721">
    <property type="entry name" value="ET_Amicyanin"/>
</dbReference>
<dbReference type="SUPFAM" id="SSF49503">
    <property type="entry name" value="Cupredoxins"/>
    <property type="match status" value="1"/>
</dbReference>
<keyword evidence="5" id="KW-0249">Electron transport</keyword>
<feature type="domain" description="SLH" evidence="9">
    <location>
        <begin position="193"/>
        <end position="256"/>
    </location>
</feature>
<dbReference type="EMBL" id="JAIOIV010000031">
    <property type="protein sequence ID" value="MBZ0155379.1"/>
    <property type="molecule type" value="Genomic_DNA"/>
</dbReference>
<keyword evidence="8" id="KW-0732">Signal</keyword>
<evidence type="ECO:0000256" key="1">
    <source>
        <dbReference type="ARBA" id="ARBA00004418"/>
    </source>
</evidence>
<feature type="binding site" evidence="7">
    <location>
        <position position="101"/>
    </location>
    <ligand>
        <name>Cu cation</name>
        <dbReference type="ChEBI" id="CHEBI:23378"/>
    </ligand>
</feature>
<name>A0A953JAT4_9BACT</name>
<reference evidence="10" key="1">
    <citation type="journal article" date="2021" name="bioRxiv">
        <title>Unraveling nitrogen, sulfur and carbon metabolic pathways and microbial community transcriptional responses to substrate deprivation and toxicity stresses in a bioreactor mimicking anoxic brackish coastal sediment conditions.</title>
        <authorList>
            <person name="Martins P.D."/>
            <person name="Echeveste M.J."/>
            <person name="Arshad A."/>
            <person name="Kurth J."/>
            <person name="Ouboter H."/>
            <person name="Jetten M.S.M."/>
            <person name="Welte C.U."/>
        </authorList>
    </citation>
    <scope>NUCLEOTIDE SEQUENCE</scope>
    <source>
        <strain evidence="10">MAG_39</strain>
    </source>
</reference>
<dbReference type="AlphaFoldDB" id="A0A953JAT4"/>
<evidence type="ECO:0000313" key="10">
    <source>
        <dbReference type="EMBL" id="MBZ0155379.1"/>
    </source>
</evidence>
<feature type="binding site" evidence="7">
    <location>
        <position position="54"/>
    </location>
    <ligand>
        <name>Cu cation</name>
        <dbReference type="ChEBI" id="CHEBI:23378"/>
    </ligand>
</feature>
<evidence type="ECO:0000256" key="5">
    <source>
        <dbReference type="ARBA" id="ARBA00022982"/>
    </source>
</evidence>
<evidence type="ECO:0000256" key="6">
    <source>
        <dbReference type="ARBA" id="ARBA00023008"/>
    </source>
</evidence>
<evidence type="ECO:0000256" key="8">
    <source>
        <dbReference type="SAM" id="SignalP"/>
    </source>
</evidence>
<comment type="cofactor">
    <cofactor evidence="7">
        <name>Cu cation</name>
        <dbReference type="ChEBI" id="CHEBI:23378"/>
    </cofactor>
    <text evidence="7">Binds 1 copper ion per subunit.</text>
</comment>
<evidence type="ECO:0000256" key="4">
    <source>
        <dbReference type="ARBA" id="ARBA00022764"/>
    </source>
</evidence>
<dbReference type="InterPro" id="IPR001119">
    <property type="entry name" value="SLH_dom"/>
</dbReference>
<dbReference type="PROSITE" id="PS00196">
    <property type="entry name" value="COPPER_BLUE"/>
    <property type="match status" value="1"/>
</dbReference>
<dbReference type="GO" id="GO:0042597">
    <property type="term" value="C:periplasmic space"/>
    <property type="evidence" value="ECO:0007669"/>
    <property type="project" value="UniProtKB-SubCell"/>
</dbReference>
<feature type="domain" description="SLH" evidence="9">
    <location>
        <begin position="315"/>
        <end position="370"/>
    </location>
</feature>
<gene>
    <name evidence="10" type="ORF">K8I29_04085</name>
</gene>
<comment type="subcellular location">
    <subcellularLocation>
        <location evidence="1">Periplasm</location>
    </subcellularLocation>
</comment>
<dbReference type="InterPro" id="IPR008972">
    <property type="entry name" value="Cupredoxin"/>
</dbReference>
<dbReference type="PROSITE" id="PS51272">
    <property type="entry name" value="SLH"/>
    <property type="match status" value="2"/>
</dbReference>
<dbReference type="PANTHER" id="PTHR36507">
    <property type="entry name" value="BLL1555 PROTEIN"/>
    <property type="match status" value="1"/>
</dbReference>
<feature type="binding site" evidence="7">
    <location>
        <position position="93"/>
    </location>
    <ligand>
        <name>Cu cation</name>
        <dbReference type="ChEBI" id="CHEBI:23378"/>
    </ligand>
</feature>
<feature type="signal peptide" evidence="8">
    <location>
        <begin position="1"/>
        <end position="20"/>
    </location>
</feature>
<dbReference type="GO" id="GO:0005507">
    <property type="term" value="F:copper ion binding"/>
    <property type="evidence" value="ECO:0007669"/>
    <property type="project" value="InterPro"/>
</dbReference>
<organism evidence="10 11">
    <name type="scientific">Candidatus Nitrobium versatile</name>
    <dbReference type="NCBI Taxonomy" id="2884831"/>
    <lineage>
        <taxon>Bacteria</taxon>
        <taxon>Pseudomonadati</taxon>
        <taxon>Nitrospirota</taxon>
        <taxon>Nitrospiria</taxon>
        <taxon>Nitrospirales</taxon>
        <taxon>Nitrospiraceae</taxon>
        <taxon>Candidatus Nitrobium</taxon>
    </lineage>
</organism>